<dbReference type="RefSeq" id="WP_059821905.1">
    <property type="nucleotide sequence ID" value="NZ_LPAD01000081.1"/>
</dbReference>
<dbReference type="Proteomes" id="UP000057910">
    <property type="component" value="Unassembled WGS sequence"/>
</dbReference>
<evidence type="ECO:0000256" key="2">
    <source>
        <dbReference type="SAM" id="SignalP"/>
    </source>
</evidence>
<dbReference type="InterPro" id="IPR008966">
    <property type="entry name" value="Adhesion_dom_sf"/>
</dbReference>
<accession>A0ABD4DZ72</accession>
<dbReference type="Gene3D" id="2.60.40.1090">
    <property type="entry name" value="Fimbrial-type adhesion domain"/>
    <property type="match status" value="1"/>
</dbReference>
<dbReference type="PANTHER" id="PTHR33420:SF3">
    <property type="entry name" value="FIMBRIAL SUBUNIT ELFA"/>
    <property type="match status" value="1"/>
</dbReference>
<evidence type="ECO:0000259" key="3">
    <source>
        <dbReference type="Pfam" id="PF00419"/>
    </source>
</evidence>
<dbReference type="InterPro" id="IPR036937">
    <property type="entry name" value="Adhesion_dom_fimbrial_sf"/>
</dbReference>
<proteinExistence type="predicted"/>
<evidence type="ECO:0000256" key="1">
    <source>
        <dbReference type="ARBA" id="ARBA00022729"/>
    </source>
</evidence>
<evidence type="ECO:0000313" key="5">
    <source>
        <dbReference type="Proteomes" id="UP000057910"/>
    </source>
</evidence>
<dbReference type="InterPro" id="IPR000259">
    <property type="entry name" value="Adhesion_dom_fimbrial"/>
</dbReference>
<feature type="domain" description="Fimbrial-type adhesion" evidence="3">
    <location>
        <begin position="29"/>
        <end position="177"/>
    </location>
</feature>
<dbReference type="PANTHER" id="PTHR33420">
    <property type="entry name" value="FIMBRIAL SUBUNIT ELFA-RELATED"/>
    <property type="match status" value="1"/>
</dbReference>
<dbReference type="SUPFAM" id="SSF49401">
    <property type="entry name" value="Bacterial adhesins"/>
    <property type="match status" value="1"/>
</dbReference>
<sequence length="178" mass="17642">MKKYIVATAISVSALMPLSAYSADGTLTFAGTLSGASCTIKVNNAGSDATVQLPTVGAGLLASQGAVAGATNFTIALSACTGTAKSVRAYFEAGPNVNAANGTLVNRAATSPATNVAVQLLGMDGKALKAGDPSQRDAASITLADNAATMVYGAQYYALGKATAGAVSTSVTYSIEYL</sequence>
<dbReference type="AlphaFoldDB" id="A0ABD4DZ72"/>
<organism evidence="4 5">
    <name type="scientific">Burkholderia ubonensis</name>
    <dbReference type="NCBI Taxonomy" id="101571"/>
    <lineage>
        <taxon>Bacteria</taxon>
        <taxon>Pseudomonadati</taxon>
        <taxon>Pseudomonadota</taxon>
        <taxon>Betaproteobacteria</taxon>
        <taxon>Burkholderiales</taxon>
        <taxon>Burkholderiaceae</taxon>
        <taxon>Burkholderia</taxon>
        <taxon>Burkholderia cepacia complex</taxon>
    </lineage>
</organism>
<name>A0ABD4DZ72_9BURK</name>
<dbReference type="EMBL" id="LPAD01000081">
    <property type="protein sequence ID" value="KVN81585.1"/>
    <property type="molecule type" value="Genomic_DNA"/>
</dbReference>
<evidence type="ECO:0000313" key="4">
    <source>
        <dbReference type="EMBL" id="KVN81585.1"/>
    </source>
</evidence>
<dbReference type="InterPro" id="IPR050263">
    <property type="entry name" value="Bact_Fimbrial_Adh_Pro"/>
</dbReference>
<comment type="caution">
    <text evidence="4">The sequence shown here is derived from an EMBL/GenBank/DDBJ whole genome shotgun (WGS) entry which is preliminary data.</text>
</comment>
<dbReference type="Pfam" id="PF00419">
    <property type="entry name" value="Fimbrial"/>
    <property type="match status" value="1"/>
</dbReference>
<feature type="signal peptide" evidence="2">
    <location>
        <begin position="1"/>
        <end position="22"/>
    </location>
</feature>
<gene>
    <name evidence="4" type="ORF">WJ68_20170</name>
</gene>
<keyword evidence="1 2" id="KW-0732">Signal</keyword>
<protein>
    <submittedName>
        <fullName evidence="4">Fimbrial protein</fullName>
    </submittedName>
</protein>
<feature type="chain" id="PRO_5044885476" evidence="2">
    <location>
        <begin position="23"/>
        <end position="178"/>
    </location>
</feature>
<reference evidence="4 5" key="1">
    <citation type="submission" date="2015-11" db="EMBL/GenBank/DDBJ databases">
        <title>Expanding the genomic diversity of Burkholderia species for the development of highly accurate diagnostics.</title>
        <authorList>
            <person name="Sahl J."/>
            <person name="Keim P."/>
            <person name="Wagner D."/>
        </authorList>
    </citation>
    <scope>NUCLEOTIDE SEQUENCE [LARGE SCALE GENOMIC DNA]</scope>
    <source>
        <strain evidence="4 5">MSMB1585WGS</strain>
    </source>
</reference>